<dbReference type="PANTHER" id="PTHR45689:SF5">
    <property type="entry name" value="I[[H]] CHANNEL, ISOFORM E"/>
    <property type="match status" value="1"/>
</dbReference>
<accession>A0ABN9VDZ0</accession>
<gene>
    <name evidence="4" type="ORF">PCOR1329_LOCUS57197</name>
</gene>
<feature type="domain" description="Cyclic nucleotide-binding" evidence="3">
    <location>
        <begin position="272"/>
        <end position="357"/>
    </location>
</feature>
<dbReference type="InterPro" id="IPR051413">
    <property type="entry name" value="K/Na_HCN_channel"/>
</dbReference>
<dbReference type="InterPro" id="IPR000595">
    <property type="entry name" value="cNMP-bd_dom"/>
</dbReference>
<evidence type="ECO:0000259" key="3">
    <source>
        <dbReference type="PROSITE" id="PS50042"/>
    </source>
</evidence>
<feature type="region of interest" description="Disordered" evidence="1">
    <location>
        <begin position="442"/>
        <end position="485"/>
    </location>
</feature>
<keyword evidence="2" id="KW-0812">Transmembrane</keyword>
<comment type="caution">
    <text evidence="4">The sequence shown here is derived from an EMBL/GenBank/DDBJ whole genome shotgun (WGS) entry which is preliminary data.</text>
</comment>
<feature type="compositionally biased region" description="Basic and acidic residues" evidence="1">
    <location>
        <begin position="447"/>
        <end position="469"/>
    </location>
</feature>
<keyword evidence="2" id="KW-1133">Transmembrane helix</keyword>
<feature type="transmembrane region" description="Helical" evidence="2">
    <location>
        <begin position="102"/>
        <end position="120"/>
    </location>
</feature>
<sequence length="1243" mass="138679">MYFEPRQLQDLRPRAGTEQNRSGTLCLVSLMVEEAGPSREAGVPGGVAAKARVQEPAARSWPSLALARRLHLLKLLRINWVLYIPASHFETRFFSWMPLLRMLVWIVISMHLTACLWYDLVLREGTVDLHLEGMGDRATESSHYLVALRQGVYLVTGKPTESFSDPELMLIGVTGWLGGIFFAFIYGNTTMLLTRMNIHMTKHHKHMALIQRTMNTLGLPVNLQQRIRQYHHFLAVHHNINAYSLLMQGLSVSLFIELKAHLFKQMFSQGPFFTGAPTSFLRNLLQVMVEVTFCPGDVVIRCGDVGEQMYFVVKGRLDVLNSSNAVIGKMCENQYFGEIALLISTPRLVSIRAATYCLLGATGGGGLSAGACRAADNDVSQMSSMRLSVDDFFVQEGVPILRTWNASRPLWNNHPEATLDFTTGSVTDIDCRRTAWPGLAGRSAAEGLRRGGHEEATGGHLGDNTDKPSQHTRRGHEAATGGHREAGFKANSGLEWLYDDPSQLRLVAILVRGFGKGADMFGELNSQVRSGKKEPQFLWTELLQAKHESERLWMEPGRSLSAYAYDAFGRRVVGNFTMQEGAGQGEEDPNDWSEFGWQVVIDVKGDAIRFGQGSRVIQMTRQPSGHRSIGLIGMPAREFKLGDSLAARFLRFVEKENLVATSGDSGECWEVLEDRVRLHRVRPRRELVDPAVSEGVPATPEQMGTTRVAYCKCRDESDTWFENYYQHEWRGECEQTRMPDYWIGHADFNLVSGEAALHLLSVELETLEEDSEIETNWGVAPDPWHDWELQNVDYTGSELTEVEIVLMNKGAVKEAAEEECEHPLCARPQRGNQCARWAKCPQCGGTLETTKYTPEEGVQGKAKRENVKKDKDLEEGQQQQVKMAIKVRNADYQQEEIEPVQRPPRSPAAVRSAPARGCDAGGVRGAEIEELLRNPEDSREEVAQWMLEQKGDSAVTGSQFRELMETISSLSFDSRIKRLSITARKPDNITALVDCLWVGASASGIAVKTERYLQSDFLISVRASAGTPTSALRIWMLPDRPEVRLVELRKDLQRDLLRSLVAGRGRRGGGNVGRRDVLILALAWGQMSPKGGDAVLCIEVVERRKNAASHKITLLLPGPSALSFVAVSGAGGSVALADEHGGSTKRGEPQVSPKLDPMSSGLFFRHDYPHDQRPPTGPEFDFNHPYPLVQDTDMYDKDYVKDENSDGGEWKAQMEYDTMRTKVFKARADAEVSKKALDKIHKE</sequence>
<name>A0ABN9VDZ0_9DINO</name>
<evidence type="ECO:0000256" key="1">
    <source>
        <dbReference type="SAM" id="MobiDB-lite"/>
    </source>
</evidence>
<proteinExistence type="predicted"/>
<dbReference type="Proteomes" id="UP001189429">
    <property type="component" value="Unassembled WGS sequence"/>
</dbReference>
<dbReference type="CDD" id="cd00038">
    <property type="entry name" value="CAP_ED"/>
    <property type="match status" value="1"/>
</dbReference>
<dbReference type="InterPro" id="IPR014710">
    <property type="entry name" value="RmlC-like_jellyroll"/>
</dbReference>
<evidence type="ECO:0000313" key="4">
    <source>
        <dbReference type="EMBL" id="CAK0871333.1"/>
    </source>
</evidence>
<feature type="transmembrane region" description="Helical" evidence="2">
    <location>
        <begin position="168"/>
        <end position="187"/>
    </location>
</feature>
<dbReference type="PROSITE" id="PS50042">
    <property type="entry name" value="CNMP_BINDING_3"/>
    <property type="match status" value="1"/>
</dbReference>
<reference evidence="4" key="1">
    <citation type="submission" date="2023-10" db="EMBL/GenBank/DDBJ databases">
        <authorList>
            <person name="Chen Y."/>
            <person name="Shah S."/>
            <person name="Dougan E. K."/>
            <person name="Thang M."/>
            <person name="Chan C."/>
        </authorList>
    </citation>
    <scope>NUCLEOTIDE SEQUENCE [LARGE SCALE GENOMIC DNA]</scope>
</reference>
<feature type="region of interest" description="Disordered" evidence="1">
    <location>
        <begin position="894"/>
        <end position="921"/>
    </location>
</feature>
<dbReference type="SMART" id="SM00100">
    <property type="entry name" value="cNMP"/>
    <property type="match status" value="1"/>
</dbReference>
<organism evidence="4 5">
    <name type="scientific">Prorocentrum cordatum</name>
    <dbReference type="NCBI Taxonomy" id="2364126"/>
    <lineage>
        <taxon>Eukaryota</taxon>
        <taxon>Sar</taxon>
        <taxon>Alveolata</taxon>
        <taxon>Dinophyceae</taxon>
        <taxon>Prorocentrales</taxon>
        <taxon>Prorocentraceae</taxon>
        <taxon>Prorocentrum</taxon>
    </lineage>
</organism>
<keyword evidence="2" id="KW-0472">Membrane</keyword>
<protein>
    <recommendedName>
        <fullName evidence="3">Cyclic nucleotide-binding domain-containing protein</fullName>
    </recommendedName>
</protein>
<dbReference type="PANTHER" id="PTHR45689">
    <property type="entry name" value="I[[H]] CHANNEL, ISOFORM E"/>
    <property type="match status" value="1"/>
</dbReference>
<dbReference type="InterPro" id="IPR018490">
    <property type="entry name" value="cNMP-bd_dom_sf"/>
</dbReference>
<dbReference type="Pfam" id="PF00027">
    <property type="entry name" value="cNMP_binding"/>
    <property type="match status" value="1"/>
</dbReference>
<evidence type="ECO:0000256" key="2">
    <source>
        <dbReference type="SAM" id="Phobius"/>
    </source>
</evidence>
<evidence type="ECO:0000313" key="5">
    <source>
        <dbReference type="Proteomes" id="UP001189429"/>
    </source>
</evidence>
<dbReference type="InterPro" id="IPR018488">
    <property type="entry name" value="cNMP-bd_CS"/>
</dbReference>
<feature type="compositionally biased region" description="Low complexity" evidence="1">
    <location>
        <begin position="907"/>
        <end position="916"/>
    </location>
</feature>
<dbReference type="EMBL" id="CAUYUJ010017059">
    <property type="protein sequence ID" value="CAK0871333.1"/>
    <property type="molecule type" value="Genomic_DNA"/>
</dbReference>
<feature type="compositionally biased region" description="Basic and acidic residues" evidence="1">
    <location>
        <begin position="862"/>
        <end position="874"/>
    </location>
</feature>
<dbReference type="PROSITE" id="PS00888">
    <property type="entry name" value="CNMP_BINDING_1"/>
    <property type="match status" value="1"/>
</dbReference>
<dbReference type="SUPFAM" id="SSF51206">
    <property type="entry name" value="cAMP-binding domain-like"/>
    <property type="match status" value="1"/>
</dbReference>
<keyword evidence="5" id="KW-1185">Reference proteome</keyword>
<dbReference type="Gene3D" id="2.60.120.10">
    <property type="entry name" value="Jelly Rolls"/>
    <property type="match status" value="1"/>
</dbReference>
<feature type="region of interest" description="Disordered" evidence="1">
    <location>
        <begin position="854"/>
        <end position="877"/>
    </location>
</feature>